<dbReference type="PROSITE" id="PS50142">
    <property type="entry name" value="RNASE_3_2"/>
    <property type="match status" value="1"/>
</dbReference>
<dbReference type="PANTHER" id="PTHR28160:SF1">
    <property type="entry name" value="LARGE RIBOSOMAL SUBUNIT PROTEIN ML57"/>
    <property type="match status" value="1"/>
</dbReference>
<dbReference type="Proteomes" id="UP000179920">
    <property type="component" value="Chromosome XV"/>
</dbReference>
<dbReference type="GO" id="GO:0006396">
    <property type="term" value="P:RNA processing"/>
    <property type="evidence" value="ECO:0007669"/>
    <property type="project" value="InterPro"/>
</dbReference>
<gene>
    <name evidence="4" type="ORF">UBRO2_00931</name>
    <name evidence="3" type="ORF">UBRO_05990</name>
</gene>
<dbReference type="GO" id="GO:0004525">
    <property type="term" value="F:ribonuclease III activity"/>
    <property type="evidence" value="ECO:0007669"/>
    <property type="project" value="InterPro"/>
</dbReference>
<dbReference type="PANTHER" id="PTHR28160">
    <property type="entry name" value="54S RIBOSOMAL PROTEIN L15, MITOCHONDRIAL"/>
    <property type="match status" value="1"/>
</dbReference>
<organism evidence="3 5">
    <name type="scientific">Ustilago bromivora</name>
    <dbReference type="NCBI Taxonomy" id="307758"/>
    <lineage>
        <taxon>Eukaryota</taxon>
        <taxon>Fungi</taxon>
        <taxon>Dikarya</taxon>
        <taxon>Basidiomycota</taxon>
        <taxon>Ustilaginomycotina</taxon>
        <taxon>Ustilaginomycetes</taxon>
        <taxon>Ustilaginales</taxon>
        <taxon>Ustilaginaceae</taxon>
        <taxon>Ustilago</taxon>
    </lineage>
</organism>
<dbReference type="AlphaFoldDB" id="A0A1K0H9J7"/>
<reference evidence="5" key="1">
    <citation type="submission" date="2016-04" db="EMBL/GenBank/DDBJ databases">
        <authorList>
            <person name="Guldener U."/>
            <person name="Guldener U."/>
        </authorList>
    </citation>
    <scope>NUCLEOTIDE SEQUENCE [LARGE SCALE GENOMIC DNA]</scope>
    <source>
        <strain evidence="5">UB2112</strain>
    </source>
</reference>
<dbReference type="GO" id="GO:0032543">
    <property type="term" value="P:mitochondrial translation"/>
    <property type="evidence" value="ECO:0007669"/>
    <property type="project" value="InterPro"/>
</dbReference>
<dbReference type="EMBL" id="ULHB01000010">
    <property type="protein sequence ID" value="SYW75776.1"/>
    <property type="molecule type" value="Genomic_DNA"/>
</dbReference>
<protein>
    <recommendedName>
        <fullName evidence="2">RNase III domain-containing protein</fullName>
    </recommendedName>
</protein>
<sequence length="290" mass="30337">MAARRVQAPLRELTRSLCTASSSSSSRTAAVASSASSSSASPSICLSQARTFASAASTSALSSIFASASASASSSASSIPGRGSEFRSSPALGTSVTGDSVLSHFSSAPFSSTSSDLLGGNAEIALRALTHESYFNAREGHNRRLAFVGRRTLKLFTTLFLHSRLQTLTKGDAAHNYISRLLESPNGVDSILTTHRLGHRVGKELGLEKIMRWTPAVSDGQLGPRETGLFKVRGVAVEAVVGAIYHQKGAAEASKFFQSFILPSLLHDGFPAPVPEQLTKGILSPASNDA</sequence>
<evidence type="ECO:0000313" key="5">
    <source>
        <dbReference type="Proteomes" id="UP000179920"/>
    </source>
</evidence>
<evidence type="ECO:0000313" key="6">
    <source>
        <dbReference type="Proteomes" id="UP000658997"/>
    </source>
</evidence>
<dbReference type="GO" id="GO:0005762">
    <property type="term" value="C:mitochondrial large ribosomal subunit"/>
    <property type="evidence" value="ECO:0007669"/>
    <property type="project" value="InterPro"/>
</dbReference>
<dbReference type="GO" id="GO:0003735">
    <property type="term" value="F:structural constituent of ribosome"/>
    <property type="evidence" value="ECO:0007669"/>
    <property type="project" value="InterPro"/>
</dbReference>
<evidence type="ECO:0000259" key="2">
    <source>
        <dbReference type="PROSITE" id="PS50142"/>
    </source>
</evidence>
<dbReference type="InterPro" id="IPR040030">
    <property type="entry name" value="Ribosomal_mL57"/>
</dbReference>
<accession>A0A1K0H9J7</accession>
<dbReference type="InterPro" id="IPR000999">
    <property type="entry name" value="RNase_III_dom"/>
</dbReference>
<dbReference type="Gene3D" id="1.10.1520.10">
    <property type="entry name" value="Ribonuclease III domain"/>
    <property type="match status" value="1"/>
</dbReference>
<dbReference type="CDD" id="cd00593">
    <property type="entry name" value="RIBOc"/>
    <property type="match status" value="1"/>
</dbReference>
<proteinExistence type="predicted"/>
<feature type="region of interest" description="Disordered" evidence="1">
    <location>
        <begin position="16"/>
        <end position="41"/>
    </location>
</feature>
<dbReference type="Proteomes" id="UP000658997">
    <property type="component" value="Unassembled WGS sequence"/>
</dbReference>
<reference evidence="4" key="3">
    <citation type="submission" date="2018-08" db="EMBL/GenBank/DDBJ databases">
        <authorList>
            <person name="Guldener U."/>
        </authorList>
    </citation>
    <scope>NUCLEOTIDE SEQUENCE</scope>
    <source>
        <strain evidence="4">UB2</strain>
    </source>
</reference>
<dbReference type="Pfam" id="PF14622">
    <property type="entry name" value="Ribonucleas_3_3"/>
    <property type="match status" value="1"/>
</dbReference>
<evidence type="ECO:0000313" key="3">
    <source>
        <dbReference type="EMBL" id="SAM84799.1"/>
    </source>
</evidence>
<dbReference type="EMBL" id="LT558131">
    <property type="protein sequence ID" value="SAM84799.1"/>
    <property type="molecule type" value="Genomic_DNA"/>
</dbReference>
<dbReference type="SUPFAM" id="SSF69065">
    <property type="entry name" value="RNase III domain-like"/>
    <property type="match status" value="1"/>
</dbReference>
<dbReference type="OrthoDB" id="2281895at2759"/>
<dbReference type="InterPro" id="IPR036389">
    <property type="entry name" value="RNase_III_sf"/>
</dbReference>
<keyword evidence="6" id="KW-1185">Reference proteome</keyword>
<dbReference type="SMART" id="SM00535">
    <property type="entry name" value="RIBOc"/>
    <property type="match status" value="1"/>
</dbReference>
<evidence type="ECO:0000313" key="4">
    <source>
        <dbReference type="EMBL" id="SYW75776.1"/>
    </source>
</evidence>
<feature type="compositionally biased region" description="Low complexity" evidence="1">
    <location>
        <begin position="20"/>
        <end position="41"/>
    </location>
</feature>
<name>A0A1K0H9J7_9BASI</name>
<evidence type="ECO:0000256" key="1">
    <source>
        <dbReference type="SAM" id="MobiDB-lite"/>
    </source>
</evidence>
<feature type="domain" description="RNase III" evidence="2">
    <location>
        <begin position="102"/>
        <end position="172"/>
    </location>
</feature>
<reference evidence="3" key="2">
    <citation type="submission" date="2016-04" db="EMBL/GenBank/DDBJ databases">
        <authorList>
            <person name="Evans L.H."/>
            <person name="Alamgir A."/>
            <person name="Owens N."/>
            <person name="Weber N.D."/>
            <person name="Virtaneva K."/>
            <person name="Barbian K."/>
            <person name="Babar A."/>
            <person name="Rosenke K."/>
        </authorList>
    </citation>
    <scope>NUCLEOTIDE SEQUENCE</scope>
    <source>
        <strain evidence="3">UB2112</strain>
    </source>
</reference>